<evidence type="ECO:0000313" key="2">
    <source>
        <dbReference type="EMBL" id="CAJ96097.1"/>
    </source>
</evidence>
<evidence type="ECO:0008006" key="6">
    <source>
        <dbReference type="Google" id="ProtNLM"/>
    </source>
</evidence>
<dbReference type="HOGENOM" id="CLU_168193_0_0_4"/>
<proteinExistence type="predicted"/>
<dbReference type="EMBL" id="CP039288">
    <property type="protein sequence ID" value="QCC03967.1"/>
    <property type="molecule type" value="Genomic_DNA"/>
</dbReference>
<evidence type="ECO:0000256" key="1">
    <source>
        <dbReference type="SAM" id="MobiDB-lite"/>
    </source>
</evidence>
<name>Q0K1M7_CUPNH</name>
<dbReference type="KEGG" id="reh:H16_B1307"/>
<gene>
    <name evidence="2" type="ordered locus">H16_B1307</name>
    <name evidence="3" type="ORF">E6A55_25815</name>
</gene>
<organism evidence="2 4">
    <name type="scientific">Cupriavidus necator (strain ATCC 17699 / DSM 428 / KCTC 22496 / NCIMB 10442 / H16 / Stanier 337)</name>
    <name type="common">Ralstonia eutropha</name>
    <dbReference type="NCBI Taxonomy" id="381666"/>
    <lineage>
        <taxon>Bacteria</taxon>
        <taxon>Pseudomonadati</taxon>
        <taxon>Pseudomonadota</taxon>
        <taxon>Betaproteobacteria</taxon>
        <taxon>Burkholderiales</taxon>
        <taxon>Burkholderiaceae</taxon>
        <taxon>Cupriavidus</taxon>
    </lineage>
</organism>
<dbReference type="AlphaFoldDB" id="Q0K1M7"/>
<evidence type="ECO:0000313" key="3">
    <source>
        <dbReference type="EMBL" id="QCC03967.1"/>
    </source>
</evidence>
<feature type="region of interest" description="Disordered" evidence="1">
    <location>
        <begin position="87"/>
        <end position="114"/>
    </location>
</feature>
<sequence>MPQQQYAIPSEFAHWARSIPPEYLARYLRVTPATARAWQSGKRPAPWWTVHVLRLDKLERDEMARQMGYAHLLPKLGIVSGDVIQLRPRRAQPKPAPVGPASVTPLPEPGQMQA</sequence>
<accession>Q0K1M7</accession>
<dbReference type="eggNOG" id="ENOG502ZPY2">
    <property type="taxonomic scope" value="Bacteria"/>
</dbReference>
<evidence type="ECO:0000313" key="4">
    <source>
        <dbReference type="Proteomes" id="UP000008210"/>
    </source>
</evidence>
<dbReference type="RefSeq" id="WP_011617137.1">
    <property type="nucleotide sequence ID" value="NC_008314.1"/>
</dbReference>
<evidence type="ECO:0000313" key="5">
    <source>
        <dbReference type="Proteomes" id="UP000296079"/>
    </source>
</evidence>
<dbReference type="Proteomes" id="UP000008210">
    <property type="component" value="Chromosome 2"/>
</dbReference>
<dbReference type="OrthoDB" id="8719744at2"/>
<protein>
    <recommendedName>
        <fullName evidence="6">DNA-binding protein</fullName>
    </recommendedName>
</protein>
<reference evidence="2 4" key="1">
    <citation type="journal article" date="2006" name="Nat. Biotechnol.">
        <title>Genome sequence of the bioplastic-producing 'Knallgas' bacterium Ralstonia eutropha H16.</title>
        <authorList>
            <person name="Pohlmann A."/>
            <person name="Fricke W.F."/>
            <person name="Reinecke F."/>
            <person name="Kusian B."/>
            <person name="Liesegang H."/>
            <person name="Cramm R."/>
            <person name="Eitinger T."/>
            <person name="Ewering C."/>
            <person name="Potter M."/>
            <person name="Schwartz E."/>
            <person name="Strittmatter A."/>
            <person name="Voss I."/>
            <person name="Gottschalk G."/>
            <person name="Steinbuechel A."/>
            <person name="Friedrich B."/>
            <person name="Bowien B."/>
        </authorList>
    </citation>
    <scope>NUCLEOTIDE SEQUENCE [LARGE SCALE GENOMIC DNA]</scope>
    <source>
        <strain evidence="4">ATCC 17699 / DSM 428 / KCTC 22496 / NCIMB 10442 / H16 / Stanier 337</strain>
        <strain evidence="2">H16</strain>
    </source>
</reference>
<keyword evidence="4" id="KW-1185">Reference proteome</keyword>
<dbReference type="EMBL" id="AM260480">
    <property type="protein sequence ID" value="CAJ96097.1"/>
    <property type="molecule type" value="Genomic_DNA"/>
</dbReference>
<dbReference type="Proteomes" id="UP000296079">
    <property type="component" value="Chromosome 2"/>
</dbReference>
<reference evidence="3 5" key="2">
    <citation type="submission" date="2019-04" db="EMBL/GenBank/DDBJ databases">
        <title>Long-read de novo sequencing of Cupriavidus necator H16.</title>
        <authorList>
            <person name="Little G.T."/>
            <person name="Ehsaan M."/>
            <person name="Arenas-Lopez C."/>
            <person name="Jawed K."/>
            <person name="Winzer K."/>
            <person name="Kovacs K."/>
            <person name="Malys N."/>
            <person name="Minton N.P."/>
        </authorList>
    </citation>
    <scope>NUCLEOTIDE SEQUENCE [LARGE SCALE GENOMIC DNA]</scope>
    <source>
        <strain evidence="3 5">H16</strain>
    </source>
</reference>